<keyword evidence="1" id="KW-0812">Transmembrane</keyword>
<reference evidence="3" key="1">
    <citation type="journal article" date="2019" name="Int. J. Syst. Evol. Microbiol.">
        <title>The Global Catalogue of Microorganisms (GCM) 10K type strain sequencing project: providing services to taxonomists for standard genome sequencing and annotation.</title>
        <authorList>
            <consortium name="The Broad Institute Genomics Platform"/>
            <consortium name="The Broad Institute Genome Sequencing Center for Infectious Disease"/>
            <person name="Wu L."/>
            <person name="Ma J."/>
        </authorList>
    </citation>
    <scope>NUCLEOTIDE SEQUENCE [LARGE SCALE GENOMIC DNA]</scope>
    <source>
        <strain evidence="3">CGMCC 4.7181</strain>
    </source>
</reference>
<sequence>MARKAAAPSSSARRRQRRYPTPREWLGGIQLSGFAAILLALVVFGALVLVPTVGDYVDMRQQVAQAQQGVEVTAEEIAQLQLERDQWHDPAFIQSEARERLFYMNPGEIVYLIQDDLPESDAEEPDVVAAEAEESESDWMGSMLRTVVGAGLAEQATAPAN</sequence>
<keyword evidence="3" id="KW-1185">Reference proteome</keyword>
<dbReference type="InterPro" id="IPR007060">
    <property type="entry name" value="FtsL/DivIC"/>
</dbReference>
<evidence type="ECO:0000313" key="2">
    <source>
        <dbReference type="EMBL" id="GGO58982.1"/>
    </source>
</evidence>
<dbReference type="Pfam" id="PF04977">
    <property type="entry name" value="DivIC"/>
    <property type="match status" value="1"/>
</dbReference>
<comment type="caution">
    <text evidence="2">The sequence shown here is derived from an EMBL/GenBank/DDBJ whole genome shotgun (WGS) entry which is preliminary data.</text>
</comment>
<keyword evidence="1" id="KW-0472">Membrane</keyword>
<keyword evidence="1" id="KW-1133">Transmembrane helix</keyword>
<evidence type="ECO:0000256" key="1">
    <source>
        <dbReference type="SAM" id="Phobius"/>
    </source>
</evidence>
<feature type="transmembrane region" description="Helical" evidence="1">
    <location>
        <begin position="25"/>
        <end position="50"/>
    </location>
</feature>
<protein>
    <recommendedName>
        <fullName evidence="4">Septum formation initiator</fullName>
    </recommendedName>
</protein>
<dbReference type="RefSeq" id="WP_188699365.1">
    <property type="nucleotide sequence ID" value="NZ_BMMQ01000001.1"/>
</dbReference>
<dbReference type="Proteomes" id="UP000638043">
    <property type="component" value="Unassembled WGS sequence"/>
</dbReference>
<evidence type="ECO:0000313" key="3">
    <source>
        <dbReference type="Proteomes" id="UP000638043"/>
    </source>
</evidence>
<name>A0ABQ2MX10_9MICO</name>
<evidence type="ECO:0008006" key="4">
    <source>
        <dbReference type="Google" id="ProtNLM"/>
    </source>
</evidence>
<gene>
    <name evidence="2" type="ORF">GCM10010910_00840</name>
</gene>
<organism evidence="2 3">
    <name type="scientific">Microbacterium nanhaiense</name>
    <dbReference type="NCBI Taxonomy" id="1301026"/>
    <lineage>
        <taxon>Bacteria</taxon>
        <taxon>Bacillati</taxon>
        <taxon>Actinomycetota</taxon>
        <taxon>Actinomycetes</taxon>
        <taxon>Micrococcales</taxon>
        <taxon>Microbacteriaceae</taxon>
        <taxon>Microbacterium</taxon>
    </lineage>
</organism>
<dbReference type="EMBL" id="BMMQ01000001">
    <property type="protein sequence ID" value="GGO58982.1"/>
    <property type="molecule type" value="Genomic_DNA"/>
</dbReference>
<accession>A0ABQ2MX10</accession>
<proteinExistence type="predicted"/>